<feature type="region of interest" description="Disordered" evidence="2">
    <location>
        <begin position="154"/>
        <end position="187"/>
    </location>
</feature>
<evidence type="ECO:0000259" key="3">
    <source>
        <dbReference type="Pfam" id="PF04784"/>
    </source>
</evidence>
<gene>
    <name evidence="5" type="ORF">FSB_LOCUS32049</name>
</gene>
<protein>
    <recommendedName>
        <fullName evidence="6">DUF547 domain-containing protein</fullName>
    </recommendedName>
</protein>
<sequence length="536" mass="60227">MLNQEENMHEILELVNNQRNVSAISIPNFLPPKMKQLLAELAMVEGEIARLEGQISELQNSLKLEQEVTEESKSKQWKHGTLSDRVGHSSLTTNTNPINRGGNEMMGYETKALHFISKAIKGDYNLNDFTVAEKLGNSRGFADQKENLLHEAAKFQDRPKERNPPIILDLPPKSQSNANLSEEENQQWQPNKLSESILRCLNVVYTRLLRTSRAVELEKSGPISRSMNSSFSSRSFRAESGLKSSLLQKESRQQDPYGIFDMEETIPRDIGPYKNLVVFTSSSLDHKLISSSSSIPLIRKLRVLLNALQTLDLSLLTNQQKLAFWINMYNACIMHSCSCTRTRSRTFQGFLQYGLPSTPEKLLALMNKATLNIGGNIINAQAIEHFILRKPASSSVKEGEKDDKEAIVRELYGLESMEPNVTFALCCGTRSSPAVRIYTADGVAAELEKAKLDYLQASIVVTSTKRIAFPELLLRNMLDFAVDTNSLVEWICQQLPTAGSLRKSLVDCFRGHNSGKTSSIVEKIPYDFEFQYLLAI</sequence>
<accession>A0A2N9GNW6</accession>
<evidence type="ECO:0000256" key="1">
    <source>
        <dbReference type="SAM" id="Coils"/>
    </source>
</evidence>
<feature type="domain" description="DUF547" evidence="3">
    <location>
        <begin position="314"/>
        <end position="455"/>
    </location>
</feature>
<feature type="compositionally biased region" description="Polar residues" evidence="2">
    <location>
        <begin position="89"/>
        <end position="98"/>
    </location>
</feature>
<feature type="compositionally biased region" description="Polar residues" evidence="2">
    <location>
        <begin position="173"/>
        <end position="187"/>
    </location>
</feature>
<proteinExistence type="predicted"/>
<evidence type="ECO:0008006" key="6">
    <source>
        <dbReference type="Google" id="ProtNLM"/>
    </source>
</evidence>
<name>A0A2N9GNW6_FAGSY</name>
<feature type="region of interest" description="Disordered" evidence="2">
    <location>
        <begin position="73"/>
        <end position="103"/>
    </location>
</feature>
<dbReference type="PANTHER" id="PTHR46248">
    <property type="entry name" value="EXPRESSED PROTEIN"/>
    <property type="match status" value="1"/>
</dbReference>
<feature type="compositionally biased region" description="Basic and acidic residues" evidence="2">
    <location>
        <begin position="154"/>
        <end position="163"/>
    </location>
</feature>
<dbReference type="InterPro" id="IPR006869">
    <property type="entry name" value="DUF547"/>
</dbReference>
<evidence type="ECO:0000259" key="4">
    <source>
        <dbReference type="Pfam" id="PF14389"/>
    </source>
</evidence>
<evidence type="ECO:0000256" key="2">
    <source>
        <dbReference type="SAM" id="MobiDB-lite"/>
    </source>
</evidence>
<dbReference type="EMBL" id="OIVN01002502">
    <property type="protein sequence ID" value="SPD04167.1"/>
    <property type="molecule type" value="Genomic_DNA"/>
</dbReference>
<dbReference type="PANTHER" id="PTHR46248:SF6">
    <property type="entry name" value="OS03G0859900 PROTEIN"/>
    <property type="match status" value="1"/>
</dbReference>
<dbReference type="Pfam" id="PF04784">
    <property type="entry name" value="DUF547"/>
    <property type="match status" value="1"/>
</dbReference>
<keyword evidence="1" id="KW-0175">Coiled coil</keyword>
<reference evidence="5" key="1">
    <citation type="submission" date="2018-02" db="EMBL/GenBank/DDBJ databases">
        <authorList>
            <person name="Cohen D.B."/>
            <person name="Kent A.D."/>
        </authorList>
    </citation>
    <scope>NUCLEOTIDE SEQUENCE</scope>
</reference>
<feature type="domain" description="Ternary complex factor MIP1 leucine-zipper" evidence="4">
    <location>
        <begin position="1"/>
        <end position="63"/>
    </location>
</feature>
<dbReference type="Pfam" id="PF14389">
    <property type="entry name" value="Lzipper-MIP1"/>
    <property type="match status" value="1"/>
</dbReference>
<evidence type="ECO:0000313" key="5">
    <source>
        <dbReference type="EMBL" id="SPD04167.1"/>
    </source>
</evidence>
<dbReference type="InterPro" id="IPR025757">
    <property type="entry name" value="MIP1_Leuzipper"/>
</dbReference>
<feature type="coiled-coil region" evidence="1">
    <location>
        <begin position="34"/>
        <end position="68"/>
    </location>
</feature>
<organism evidence="5">
    <name type="scientific">Fagus sylvatica</name>
    <name type="common">Beechnut</name>
    <dbReference type="NCBI Taxonomy" id="28930"/>
    <lineage>
        <taxon>Eukaryota</taxon>
        <taxon>Viridiplantae</taxon>
        <taxon>Streptophyta</taxon>
        <taxon>Embryophyta</taxon>
        <taxon>Tracheophyta</taxon>
        <taxon>Spermatophyta</taxon>
        <taxon>Magnoliopsida</taxon>
        <taxon>eudicotyledons</taxon>
        <taxon>Gunneridae</taxon>
        <taxon>Pentapetalae</taxon>
        <taxon>rosids</taxon>
        <taxon>fabids</taxon>
        <taxon>Fagales</taxon>
        <taxon>Fagaceae</taxon>
        <taxon>Fagus</taxon>
    </lineage>
</organism>
<dbReference type="AlphaFoldDB" id="A0A2N9GNW6"/>